<dbReference type="EMBL" id="CP028940">
    <property type="protein sequence ID" value="QKM60735.1"/>
    <property type="molecule type" value="Genomic_DNA"/>
</dbReference>
<gene>
    <name evidence="1" type="ORF">DN92_06645</name>
</gene>
<dbReference type="SUPFAM" id="SSF46785">
    <property type="entry name" value="Winged helix' DNA-binding domain"/>
    <property type="match status" value="1"/>
</dbReference>
<protein>
    <recommendedName>
        <fullName evidence="3">HTH marR-type domain-containing protein</fullName>
    </recommendedName>
</protein>
<proteinExistence type="predicted"/>
<dbReference type="Proteomes" id="UP000501090">
    <property type="component" value="Chromosome"/>
</dbReference>
<name>A0A6M9PPA5_9BURK</name>
<evidence type="ECO:0000313" key="1">
    <source>
        <dbReference type="EMBL" id="QKM60735.1"/>
    </source>
</evidence>
<accession>A0A6M9PPA5</accession>
<keyword evidence="2" id="KW-1185">Reference proteome</keyword>
<sequence>MEKVHIKNINKLIELREVLDKKLYSGHALITYDLILDVLKAHLENRNLTIKELCTGSIRSTLNTRKHINLLIDDGWIVLSNGVHDKRHRLVNATDKLIHLVDGLLESGGTQNNVSHESMHI</sequence>
<evidence type="ECO:0000313" key="2">
    <source>
        <dbReference type="Proteomes" id="UP000501090"/>
    </source>
</evidence>
<reference evidence="1 2" key="1">
    <citation type="submission" date="2018-04" db="EMBL/GenBank/DDBJ databases">
        <title>Polynucleobacter sp. UK-Long2-W17 genome.</title>
        <authorList>
            <person name="Hahn M.W."/>
        </authorList>
    </citation>
    <scope>NUCLEOTIDE SEQUENCE [LARGE SCALE GENOMIC DNA]</scope>
    <source>
        <strain evidence="1 2">UK-Long2-W17</strain>
    </source>
</reference>
<dbReference type="InterPro" id="IPR036390">
    <property type="entry name" value="WH_DNA-bd_sf"/>
</dbReference>
<organism evidence="1 2">
    <name type="scientific">Polynucleobacter arcticus</name>
    <dbReference type="NCBI Taxonomy" id="1743165"/>
    <lineage>
        <taxon>Bacteria</taxon>
        <taxon>Pseudomonadati</taxon>
        <taxon>Pseudomonadota</taxon>
        <taxon>Betaproteobacteria</taxon>
        <taxon>Burkholderiales</taxon>
        <taxon>Burkholderiaceae</taxon>
        <taxon>Polynucleobacter</taxon>
    </lineage>
</organism>
<evidence type="ECO:0008006" key="3">
    <source>
        <dbReference type="Google" id="ProtNLM"/>
    </source>
</evidence>
<dbReference type="KEGG" id="pard:DN92_06645"/>
<dbReference type="AlphaFoldDB" id="A0A6M9PPA5"/>